<name>A0A2M6USQ1_9HYPH</name>
<evidence type="ECO:0000313" key="2">
    <source>
        <dbReference type="Proteomes" id="UP000229839"/>
    </source>
</evidence>
<comment type="caution">
    <text evidence="1">The sequence shown here is derived from an EMBL/GenBank/DDBJ whole genome shotgun (WGS) entry which is preliminary data.</text>
</comment>
<protein>
    <submittedName>
        <fullName evidence="1">Uncharacterized protein</fullName>
    </submittedName>
</protein>
<reference evidence="1 2" key="1">
    <citation type="submission" date="2017-06" db="EMBL/GenBank/DDBJ databases">
        <title>Draft genome of Bartonella tribocorum strain L103, isolated from a rodent in Laos.</title>
        <authorList>
            <person name="Hadjadj L."/>
            <person name="Jiyipong T."/>
            <person name="Morand S."/>
            <person name="Diene S.M."/>
            <person name="Rolain J.-M."/>
        </authorList>
    </citation>
    <scope>NUCLEOTIDE SEQUENCE [LARGE SCALE GENOMIC DNA]</scope>
    <source>
        <strain evidence="1 2">L103</strain>
    </source>
</reference>
<accession>A0A2M6USQ1</accession>
<dbReference type="OrthoDB" id="7488837at2"/>
<gene>
    <name evidence="1" type="ORF">CER18_04250</name>
</gene>
<organism evidence="1 2">
    <name type="scientific">Bartonella tribocorum</name>
    <dbReference type="NCBI Taxonomy" id="85701"/>
    <lineage>
        <taxon>Bacteria</taxon>
        <taxon>Pseudomonadati</taxon>
        <taxon>Pseudomonadota</taxon>
        <taxon>Alphaproteobacteria</taxon>
        <taxon>Hyphomicrobiales</taxon>
        <taxon>Bartonellaceae</taxon>
        <taxon>Bartonella</taxon>
    </lineage>
</organism>
<dbReference type="RefSeq" id="WP_100128847.1">
    <property type="nucleotide sequence ID" value="NZ_CADDYI010000004.1"/>
</dbReference>
<dbReference type="EMBL" id="NJGE01000007">
    <property type="protein sequence ID" value="PIT69230.1"/>
    <property type="molecule type" value="Genomic_DNA"/>
</dbReference>
<sequence length="137" mass="15606">MQKIVHIIGQSAKASVEKLHKEIGFFEGILQRGFKVKKSKTTYIYVASDIHIEHTTPNLNCNCNKNEGSENSEHTQINNMAFDHEKKAYEKIEKSKTESTLPSKNSKSLQIKPKILTQALHHVAMFVKNRACNLKEI</sequence>
<proteinExistence type="predicted"/>
<dbReference type="AlphaFoldDB" id="A0A2M6USQ1"/>
<dbReference type="Proteomes" id="UP000229839">
    <property type="component" value="Unassembled WGS sequence"/>
</dbReference>
<evidence type="ECO:0000313" key="1">
    <source>
        <dbReference type="EMBL" id="PIT69230.1"/>
    </source>
</evidence>